<keyword evidence="2" id="KW-1185">Reference proteome</keyword>
<dbReference type="EMBL" id="LT629973">
    <property type="protein sequence ID" value="SEI00355.1"/>
    <property type="molecule type" value="Genomic_DNA"/>
</dbReference>
<name>A0A1C7PA19_9BACT</name>
<evidence type="ECO:0008006" key="3">
    <source>
        <dbReference type="Google" id="ProtNLM"/>
    </source>
</evidence>
<evidence type="ECO:0000313" key="1">
    <source>
        <dbReference type="EMBL" id="SEI00355.1"/>
    </source>
</evidence>
<gene>
    <name evidence="1" type="ORF">PYTT_2475</name>
</gene>
<protein>
    <recommendedName>
        <fullName evidence="3">Pep-cterm motif</fullName>
    </recommendedName>
</protein>
<reference evidence="2" key="1">
    <citation type="submission" date="2016-09" db="EMBL/GenBank/DDBJ databases">
        <authorList>
            <person name="Koehorst J."/>
        </authorList>
    </citation>
    <scope>NUCLEOTIDE SEQUENCE [LARGE SCALE GENOMIC DNA]</scope>
</reference>
<dbReference type="Proteomes" id="UP000176204">
    <property type="component" value="Chromosome I"/>
</dbReference>
<dbReference type="AlphaFoldDB" id="A0A1C7PA19"/>
<sequence length="223" mass="23566">MAGATGTYVSIGSNTSGATMGRDSSIALGISNIAQSANATDKQGMAFFNVGGSNSYTNLFGFAYNYTGTTLTLYAGGFSEGWKSFAINDFSSTSSLTFFFDYKTAVGATKGFFYSVDGGEVQNTGMTFSGSFRFGNTYVSQIMLGNRDASGNGTWASNNTSGGNIGTIVRGNFTLDFLKGYDQNLTLAEKQKLADKPVPEASTAALALFGLSGLMLRRRRRQA</sequence>
<accession>A0A1C7PA19</accession>
<evidence type="ECO:0000313" key="2">
    <source>
        <dbReference type="Proteomes" id="UP000176204"/>
    </source>
</evidence>
<proteinExistence type="predicted"/>
<dbReference type="KEGG" id="agl:PYTT_2475"/>
<organism evidence="1 2">
    <name type="scientific">Akkermansia glycaniphila</name>
    <dbReference type="NCBI Taxonomy" id="1679444"/>
    <lineage>
        <taxon>Bacteria</taxon>
        <taxon>Pseudomonadati</taxon>
        <taxon>Verrucomicrobiota</taxon>
        <taxon>Verrucomicrobiia</taxon>
        <taxon>Verrucomicrobiales</taxon>
        <taxon>Akkermansiaceae</taxon>
        <taxon>Akkermansia</taxon>
    </lineage>
</organism>